<protein>
    <submittedName>
        <fullName evidence="3">HAUS augmin-like complex, subunit 8</fullName>
    </submittedName>
</protein>
<gene>
    <name evidence="3 5" type="primary">Haus8</name>
</gene>
<dbReference type="VEuPathDB" id="HostDB:ENSRNOG00000052038"/>
<feature type="region of interest" description="Disordered" evidence="2">
    <location>
        <begin position="81"/>
        <end position="109"/>
    </location>
</feature>
<keyword evidence="4" id="KW-1185">Reference proteome</keyword>
<feature type="region of interest" description="Disordered" evidence="2">
    <location>
        <begin position="1"/>
        <end position="45"/>
    </location>
</feature>
<dbReference type="CTD" id="93323"/>
<dbReference type="GeneTree" id="ENSGT00390000010974"/>
<dbReference type="Proteomes" id="UP000002494">
    <property type="component" value="Chromosome 16"/>
</dbReference>
<keyword evidence="1" id="KW-0175">Coiled coil</keyword>
<evidence type="ECO:0000313" key="4">
    <source>
        <dbReference type="Proteomes" id="UP000002494"/>
    </source>
</evidence>
<dbReference type="ExpressionAtlas" id="A0A0G2JUK5">
    <property type="expression patterns" value="baseline and differential"/>
</dbReference>
<name>A0A0G2JUK5_RAT</name>
<dbReference type="AlphaFoldDB" id="A0A0G2JUK5"/>
<reference evidence="3" key="2">
    <citation type="submission" date="2025-08" db="UniProtKB">
        <authorList>
            <consortium name="Ensembl"/>
        </authorList>
    </citation>
    <scope>IDENTIFICATION</scope>
    <source>
        <strain evidence="3">Brown Norway</strain>
    </source>
</reference>
<evidence type="ECO:0000313" key="3">
    <source>
        <dbReference type="Ensembl" id="ENSRNOP00000069134.2"/>
    </source>
</evidence>
<evidence type="ECO:0000313" key="5">
    <source>
        <dbReference type="RGD" id="1311565"/>
    </source>
</evidence>
<feature type="region of interest" description="Disordered" evidence="2">
    <location>
        <begin position="387"/>
        <end position="416"/>
    </location>
</feature>
<dbReference type="OMA" id="TAKMEHN"/>
<feature type="compositionally biased region" description="Basic and acidic residues" evidence="2">
    <location>
        <begin position="1"/>
        <end position="10"/>
    </location>
</feature>
<dbReference type="Ensembl" id="ENSRNOT00000078714.3">
    <property type="protein sequence ID" value="ENSRNOP00000069134.2"/>
    <property type="gene ID" value="ENSRNOG00000052038.3"/>
</dbReference>
<feature type="region of interest" description="Disordered" evidence="2">
    <location>
        <begin position="138"/>
        <end position="159"/>
    </location>
</feature>
<feature type="compositionally biased region" description="Polar residues" evidence="2">
    <location>
        <begin position="406"/>
        <end position="416"/>
    </location>
</feature>
<proteinExistence type="predicted"/>
<dbReference type="RefSeq" id="XP_008769296.1">
    <property type="nucleotide sequence ID" value="XM_008771074.4"/>
</dbReference>
<organism evidence="3 4">
    <name type="scientific">Rattus norvegicus</name>
    <name type="common">Rat</name>
    <dbReference type="NCBI Taxonomy" id="10116"/>
    <lineage>
        <taxon>Eukaryota</taxon>
        <taxon>Metazoa</taxon>
        <taxon>Chordata</taxon>
        <taxon>Craniata</taxon>
        <taxon>Vertebrata</taxon>
        <taxon>Euteleostomi</taxon>
        <taxon>Mammalia</taxon>
        <taxon>Eutheria</taxon>
        <taxon>Euarchontoglires</taxon>
        <taxon>Glires</taxon>
        <taxon>Rodentia</taxon>
        <taxon>Myomorpha</taxon>
        <taxon>Muroidea</taxon>
        <taxon>Muridae</taxon>
        <taxon>Murinae</taxon>
        <taxon>Rattus</taxon>
    </lineage>
</organism>
<feature type="coiled-coil region" evidence="1">
    <location>
        <begin position="164"/>
        <end position="230"/>
    </location>
</feature>
<evidence type="ECO:0000256" key="2">
    <source>
        <dbReference type="SAM" id="MobiDB-lite"/>
    </source>
</evidence>
<dbReference type="Bgee" id="ENSRNOG00000052038">
    <property type="expression patterns" value="Expressed in thymus and 19 other cell types or tissues"/>
</dbReference>
<dbReference type="OrthoDB" id="10050218at2759"/>
<feature type="compositionally biased region" description="Basic and acidic residues" evidence="2">
    <location>
        <begin position="84"/>
        <end position="106"/>
    </location>
</feature>
<dbReference type="RGD" id="1311565">
    <property type="gene designation" value="Haus8"/>
</dbReference>
<sequence length="416" mass="45722">MAGASERDAGKPAASGAGAVPKTKGRKVQGGRVVESRYLQYDKKTKKQVAPASGWSFEYLCCHDNTCCFLLGQNGSQKVSVAAKGEKPPTEGRKASTVPRSREESKVMGTSNLQSTMLEGHGLNPPDLDLSAIDDKSMSRKAPQLERSVAGTDKSTSLLRPDQKRTLRKKRRDLQETMDMMESQTLLMTLLSVKVENNLALLEEKAEKDLAAMCHEKERLQRQALELRRQLLLRQKHQELAAALDAQTEVLSPLPPVLERFKEEYKTLGRALDTTRHELSMQAVHMEGSGQELLDDLEPALRTTLQLLGDLSICSPEDSAQVQGASTQQPGASAQLNCLLKELKGLVAEKDLELCRLVSQVVELSSQASKEAALTNQEVWEEAQGTLTSSQGYFSPDVRKDHSPTQDRTNSSSLDP</sequence>
<dbReference type="GeneID" id="290626"/>
<reference evidence="3" key="3">
    <citation type="submission" date="2025-09" db="UniProtKB">
        <authorList>
            <consortium name="Ensembl"/>
        </authorList>
    </citation>
    <scope>IDENTIFICATION</scope>
    <source>
        <strain evidence="3">Brown Norway</strain>
    </source>
</reference>
<evidence type="ECO:0000256" key="1">
    <source>
        <dbReference type="SAM" id="Coils"/>
    </source>
</evidence>
<accession>A0A0G2JUK5</accession>
<reference evidence="3" key="1">
    <citation type="submission" date="2024-01" db="EMBL/GenBank/DDBJ databases">
        <title>GRCr8: a new rat reference genome assembly contstructed from accurate long reads and long range scaffolding.</title>
        <authorList>
            <person name="Doris P.A."/>
            <person name="Kalbfleisch T."/>
            <person name="Li K."/>
            <person name="Howe K."/>
            <person name="Wood J."/>
        </authorList>
    </citation>
    <scope>NUCLEOTIDE SEQUENCE [LARGE SCALE GENOMIC DNA]</scope>
    <source>
        <strain evidence="3">Brown Norway</strain>
    </source>
</reference>